<name>A0AAE3WCH1_9RHOB</name>
<protein>
    <submittedName>
        <fullName evidence="3">YciI family protein</fullName>
    </submittedName>
</protein>
<dbReference type="InterPro" id="IPR011008">
    <property type="entry name" value="Dimeric_a/b-barrel"/>
</dbReference>
<evidence type="ECO:0000313" key="3">
    <source>
        <dbReference type="EMBL" id="MDQ2090177.1"/>
    </source>
</evidence>
<dbReference type="SUPFAM" id="SSF54909">
    <property type="entry name" value="Dimeric alpha+beta barrel"/>
    <property type="match status" value="1"/>
</dbReference>
<evidence type="ECO:0000256" key="1">
    <source>
        <dbReference type="ARBA" id="ARBA00007689"/>
    </source>
</evidence>
<dbReference type="Proteomes" id="UP001226762">
    <property type="component" value="Unassembled WGS sequence"/>
</dbReference>
<accession>A0AAE3WCH1</accession>
<feature type="domain" description="YCII-related" evidence="2">
    <location>
        <begin position="3"/>
        <end position="74"/>
    </location>
</feature>
<dbReference type="PANTHER" id="PTHR37828:SF1">
    <property type="entry name" value="YCII-RELATED DOMAIN-CONTAINING PROTEIN"/>
    <property type="match status" value="1"/>
</dbReference>
<sequence length="94" mass="9998">MFLIFLKFADKSRAPDLMAAHNAWLSQGFDDGAFLVSGTLQPGLGGAILATEKSRATVEARIAADPFVAQGVVTPEIHEITASKANPRLDFLLA</sequence>
<comment type="caution">
    <text evidence="3">The sequence shown here is derived from an EMBL/GenBank/DDBJ whole genome shotgun (WGS) entry which is preliminary data.</text>
</comment>
<organism evidence="3 4">
    <name type="scientific">Marimonas arenosa</name>
    <dbReference type="NCBI Taxonomy" id="1795305"/>
    <lineage>
        <taxon>Bacteria</taxon>
        <taxon>Pseudomonadati</taxon>
        <taxon>Pseudomonadota</taxon>
        <taxon>Alphaproteobacteria</taxon>
        <taxon>Rhodobacterales</taxon>
        <taxon>Paracoccaceae</taxon>
        <taxon>Marimonas</taxon>
    </lineage>
</organism>
<keyword evidence="4" id="KW-1185">Reference proteome</keyword>
<dbReference type="InterPro" id="IPR005545">
    <property type="entry name" value="YCII"/>
</dbReference>
<dbReference type="PANTHER" id="PTHR37828">
    <property type="entry name" value="GSR2449 PROTEIN"/>
    <property type="match status" value="1"/>
</dbReference>
<reference evidence="3" key="1">
    <citation type="submission" date="2022-07" db="EMBL/GenBank/DDBJ databases">
        <authorList>
            <person name="Otstavnykh N."/>
            <person name="Isaeva M."/>
            <person name="Bystritskaya E."/>
        </authorList>
    </citation>
    <scope>NUCLEOTIDE SEQUENCE</scope>
    <source>
        <strain evidence="3">KCTC 52189</strain>
    </source>
</reference>
<evidence type="ECO:0000259" key="2">
    <source>
        <dbReference type="Pfam" id="PF03795"/>
    </source>
</evidence>
<dbReference type="Pfam" id="PF03795">
    <property type="entry name" value="YCII"/>
    <property type="match status" value="1"/>
</dbReference>
<reference evidence="3" key="2">
    <citation type="submission" date="2023-02" db="EMBL/GenBank/DDBJ databases">
        <title>'Rhodoalgimonas zhirmunskyi' gen. nov., isolated from a red alga.</title>
        <authorList>
            <person name="Nedashkovskaya O.I."/>
            <person name="Otstavnykh N.Y."/>
            <person name="Bystritskaya E.P."/>
            <person name="Balabanova L.A."/>
            <person name="Isaeva M.P."/>
        </authorList>
    </citation>
    <scope>NUCLEOTIDE SEQUENCE</scope>
    <source>
        <strain evidence="3">KCTC 52189</strain>
    </source>
</reference>
<dbReference type="EMBL" id="JANHAX010000002">
    <property type="protein sequence ID" value="MDQ2090177.1"/>
    <property type="molecule type" value="Genomic_DNA"/>
</dbReference>
<gene>
    <name evidence="3" type="ORF">NO357_09740</name>
</gene>
<dbReference type="RefSeq" id="WP_306735443.1">
    <property type="nucleotide sequence ID" value="NZ_JANHAX010000002.1"/>
</dbReference>
<proteinExistence type="inferred from homology"/>
<dbReference type="AlphaFoldDB" id="A0AAE3WCH1"/>
<dbReference type="Gene3D" id="3.30.70.1060">
    <property type="entry name" value="Dimeric alpha+beta barrel"/>
    <property type="match status" value="1"/>
</dbReference>
<comment type="similarity">
    <text evidence="1">Belongs to the YciI family.</text>
</comment>
<evidence type="ECO:0000313" key="4">
    <source>
        <dbReference type="Proteomes" id="UP001226762"/>
    </source>
</evidence>